<organism evidence="1 2">
    <name type="scientific">Dothistroma septosporum (strain NZE10 / CBS 128990)</name>
    <name type="common">Red band needle blight fungus</name>
    <name type="synonym">Mycosphaerella pini</name>
    <dbReference type="NCBI Taxonomy" id="675120"/>
    <lineage>
        <taxon>Eukaryota</taxon>
        <taxon>Fungi</taxon>
        <taxon>Dikarya</taxon>
        <taxon>Ascomycota</taxon>
        <taxon>Pezizomycotina</taxon>
        <taxon>Dothideomycetes</taxon>
        <taxon>Dothideomycetidae</taxon>
        <taxon>Mycosphaerellales</taxon>
        <taxon>Mycosphaerellaceae</taxon>
        <taxon>Dothistroma</taxon>
    </lineage>
</organism>
<keyword evidence="2" id="KW-1185">Reference proteome</keyword>
<name>N1PLU5_DOTSN</name>
<dbReference type="STRING" id="675120.N1PLU5"/>
<dbReference type="AlphaFoldDB" id="N1PLU5"/>
<feature type="non-terminal residue" evidence="1">
    <location>
        <position position="1"/>
    </location>
</feature>
<dbReference type="OrthoDB" id="3501153at2759"/>
<proteinExistence type="predicted"/>
<reference evidence="2" key="1">
    <citation type="journal article" date="2012" name="PLoS Genet.">
        <title>The genomes of the fungal plant pathogens Cladosporium fulvum and Dothistroma septosporum reveal adaptation to different hosts and lifestyles but also signatures of common ancestry.</title>
        <authorList>
            <person name="de Wit P.J.G.M."/>
            <person name="van der Burgt A."/>
            <person name="Oekmen B."/>
            <person name="Stergiopoulos I."/>
            <person name="Abd-Elsalam K.A."/>
            <person name="Aerts A.L."/>
            <person name="Bahkali A.H."/>
            <person name="Beenen H.G."/>
            <person name="Chettri P."/>
            <person name="Cox M.P."/>
            <person name="Datema E."/>
            <person name="de Vries R.P."/>
            <person name="Dhillon B."/>
            <person name="Ganley A.R."/>
            <person name="Griffiths S.A."/>
            <person name="Guo Y."/>
            <person name="Hamelin R.C."/>
            <person name="Henrissat B."/>
            <person name="Kabir M.S."/>
            <person name="Jashni M.K."/>
            <person name="Kema G."/>
            <person name="Klaubauf S."/>
            <person name="Lapidus A."/>
            <person name="Levasseur A."/>
            <person name="Lindquist E."/>
            <person name="Mehrabi R."/>
            <person name="Ohm R.A."/>
            <person name="Owen T.J."/>
            <person name="Salamov A."/>
            <person name="Schwelm A."/>
            <person name="Schijlen E."/>
            <person name="Sun H."/>
            <person name="van den Burg H.A."/>
            <person name="van Ham R.C.H.J."/>
            <person name="Zhang S."/>
            <person name="Goodwin S.B."/>
            <person name="Grigoriev I.V."/>
            <person name="Collemare J."/>
            <person name="Bradshaw R.E."/>
        </authorList>
    </citation>
    <scope>NUCLEOTIDE SEQUENCE [LARGE SCALE GENOMIC DNA]</scope>
    <source>
        <strain evidence="2">NZE10 / CBS 128990</strain>
    </source>
</reference>
<dbReference type="PANTHER" id="PTHR35896:SF3">
    <property type="entry name" value="MAJOR FACILITATOR SUPERFAMILY TRANSPORTER"/>
    <property type="match status" value="1"/>
</dbReference>
<evidence type="ECO:0000313" key="1">
    <source>
        <dbReference type="EMBL" id="EME44321.1"/>
    </source>
</evidence>
<dbReference type="OMA" id="MHRAFTI"/>
<feature type="non-terminal residue" evidence="1">
    <location>
        <position position="110"/>
    </location>
</feature>
<dbReference type="Proteomes" id="UP000016933">
    <property type="component" value="Unassembled WGS sequence"/>
</dbReference>
<dbReference type="eggNOG" id="ENOG502S165">
    <property type="taxonomic scope" value="Eukaryota"/>
</dbReference>
<gene>
    <name evidence="1" type="ORF">DOTSEDRAFT_97020</name>
</gene>
<protein>
    <submittedName>
        <fullName evidence="1">Uncharacterized protein</fullName>
    </submittedName>
</protein>
<dbReference type="PANTHER" id="PTHR35896">
    <property type="entry name" value="IG-LIKE DOMAIN-CONTAINING PROTEIN"/>
    <property type="match status" value="1"/>
</dbReference>
<dbReference type="HOGENOM" id="CLU_066042_6_3_1"/>
<dbReference type="EMBL" id="KB446539">
    <property type="protein sequence ID" value="EME44321.1"/>
    <property type="molecule type" value="Genomic_DNA"/>
</dbReference>
<sequence>CGRTPEEARSAGCIFDVMMDEWLPLSCYDRDLTEEFRSIKDWPFYSDANQTQRLTEEELSQRPVAHTTLEYHVAHCSFALRKLHRAIAQGRQIETNVAAEAHTTHCAEFL</sequence>
<accession>N1PLU5</accession>
<dbReference type="InterPro" id="IPR053008">
    <property type="entry name" value="Phomopsin_biosynth_assoc"/>
</dbReference>
<reference evidence="1 2" key="2">
    <citation type="journal article" date="2012" name="PLoS Pathog.">
        <title>Diverse lifestyles and strategies of plant pathogenesis encoded in the genomes of eighteen Dothideomycetes fungi.</title>
        <authorList>
            <person name="Ohm R.A."/>
            <person name="Feau N."/>
            <person name="Henrissat B."/>
            <person name="Schoch C.L."/>
            <person name="Horwitz B.A."/>
            <person name="Barry K.W."/>
            <person name="Condon B.J."/>
            <person name="Copeland A.C."/>
            <person name="Dhillon B."/>
            <person name="Glaser F."/>
            <person name="Hesse C.N."/>
            <person name="Kosti I."/>
            <person name="LaButti K."/>
            <person name="Lindquist E.A."/>
            <person name="Lucas S."/>
            <person name="Salamov A.A."/>
            <person name="Bradshaw R.E."/>
            <person name="Ciuffetti L."/>
            <person name="Hamelin R.C."/>
            <person name="Kema G.H.J."/>
            <person name="Lawrence C."/>
            <person name="Scott J.A."/>
            <person name="Spatafora J.W."/>
            <person name="Turgeon B.G."/>
            <person name="de Wit P.J.G.M."/>
            <person name="Zhong S."/>
            <person name="Goodwin S.B."/>
            <person name="Grigoriev I.V."/>
        </authorList>
    </citation>
    <scope>NUCLEOTIDE SEQUENCE [LARGE SCALE GENOMIC DNA]</scope>
    <source>
        <strain evidence="2">NZE10 / CBS 128990</strain>
    </source>
</reference>
<evidence type="ECO:0000313" key="2">
    <source>
        <dbReference type="Proteomes" id="UP000016933"/>
    </source>
</evidence>